<sequence length="332" mass="37126">MARLIVTTDSAAAGAIRGAGLGDLVIAIERRLVWGTLPSDAERQVFFSPRTTQPNGLHWLDDTPAWRLEGTGLKGRGLIDLLSECDTAELWMGPEPNAQLLLLWLLDHLSSEDGAASKLSMRHLDFAVGGVEPEQLAKLNPHMARLTQHHLALAGRAWCAYCEPTPQAWFELLKIDLGLLPQLERCAVDVLSELPSVTTGLGATETRMLELIAPGNVQPFDVFPGHKKPNERRVFDYWEVGELLDGLARCPMPAVAGLDEGPFTLDMHDDVPRHARYKQSQLSFTDLGQAVLARAEDFRRHNPIRRWWGGTLLTNERLWRWDRESRMLIAPD</sequence>
<name>A0AAE9NGB0_9BRAD</name>
<dbReference type="RefSeq" id="WP_257175446.1">
    <property type="nucleotide sequence ID" value="NZ_CP028989.1"/>
</dbReference>
<organism evidence="1 2">
    <name type="scientific">Bradyrhizobium betae</name>
    <dbReference type="NCBI Taxonomy" id="244734"/>
    <lineage>
        <taxon>Bacteria</taxon>
        <taxon>Pseudomonadati</taxon>
        <taxon>Pseudomonadota</taxon>
        <taxon>Alphaproteobacteria</taxon>
        <taxon>Hyphomicrobiales</taxon>
        <taxon>Nitrobacteraceae</taxon>
        <taxon>Bradyrhizobium</taxon>
    </lineage>
</organism>
<evidence type="ECO:0000313" key="1">
    <source>
        <dbReference type="EMBL" id="UUO68510.1"/>
    </source>
</evidence>
<accession>A0AAE9NGB0</accession>
<dbReference type="AlphaFoldDB" id="A0AAE9NGB0"/>
<evidence type="ECO:0000313" key="2">
    <source>
        <dbReference type="Proteomes" id="UP001058872"/>
    </source>
</evidence>
<proteinExistence type="predicted"/>
<gene>
    <name evidence="1" type="ORF">DCM83_27060</name>
</gene>
<evidence type="ECO:0008006" key="3">
    <source>
        <dbReference type="Google" id="ProtNLM"/>
    </source>
</evidence>
<dbReference type="Proteomes" id="UP001058872">
    <property type="component" value="Chromosome"/>
</dbReference>
<protein>
    <recommendedName>
        <fullName evidence="3">DUF1835 domain-containing protein</fullName>
    </recommendedName>
</protein>
<reference evidence="1" key="1">
    <citation type="submission" date="2018-04" db="EMBL/GenBank/DDBJ databases">
        <title>Genomes of Endosymbiotic and Endophytic Bradyrhizobium Publication status.</title>
        <authorList>
            <person name="Guha S."/>
            <person name="Jorrin B."/>
            <person name="Sarkar M."/>
            <person name="Poole P.S."/>
            <person name="DasGupta M."/>
        </authorList>
    </citation>
    <scope>NUCLEOTIDE SEQUENCE</scope>
    <source>
        <strain evidence="1">WBOS16</strain>
    </source>
</reference>
<dbReference type="EMBL" id="CP028989">
    <property type="protein sequence ID" value="UUO68510.1"/>
    <property type="molecule type" value="Genomic_DNA"/>
</dbReference>